<dbReference type="Proteomes" id="UP000789702">
    <property type="component" value="Unassembled WGS sequence"/>
</dbReference>
<accession>A0ACA9QHN8</accession>
<comment type="caution">
    <text evidence="1">The sequence shown here is derived from an EMBL/GenBank/DDBJ whole genome shotgun (WGS) entry which is preliminary data.</text>
</comment>
<evidence type="ECO:0000313" key="2">
    <source>
        <dbReference type="Proteomes" id="UP000789702"/>
    </source>
</evidence>
<evidence type="ECO:0000313" key="1">
    <source>
        <dbReference type="EMBL" id="CAG8748947.1"/>
    </source>
</evidence>
<dbReference type="EMBL" id="CAJVPU010045100">
    <property type="protein sequence ID" value="CAG8748947.1"/>
    <property type="molecule type" value="Genomic_DNA"/>
</dbReference>
<keyword evidence="2" id="KW-1185">Reference proteome</keyword>
<protein>
    <submittedName>
        <fullName evidence="1">14660_t:CDS:1</fullName>
    </submittedName>
</protein>
<gene>
    <name evidence="1" type="ORF">DHETER_LOCUS14517</name>
</gene>
<organism evidence="1 2">
    <name type="scientific">Dentiscutata heterogama</name>
    <dbReference type="NCBI Taxonomy" id="1316150"/>
    <lineage>
        <taxon>Eukaryota</taxon>
        <taxon>Fungi</taxon>
        <taxon>Fungi incertae sedis</taxon>
        <taxon>Mucoromycota</taxon>
        <taxon>Glomeromycotina</taxon>
        <taxon>Glomeromycetes</taxon>
        <taxon>Diversisporales</taxon>
        <taxon>Gigasporaceae</taxon>
        <taxon>Dentiscutata</taxon>
    </lineage>
</organism>
<proteinExistence type="predicted"/>
<reference evidence="1" key="1">
    <citation type="submission" date="2021-06" db="EMBL/GenBank/DDBJ databases">
        <authorList>
            <person name="Kallberg Y."/>
            <person name="Tangrot J."/>
            <person name="Rosling A."/>
        </authorList>
    </citation>
    <scope>NUCLEOTIDE SEQUENCE</scope>
    <source>
        <strain evidence="1">IL203A</strain>
    </source>
</reference>
<feature type="non-terminal residue" evidence="1">
    <location>
        <position position="76"/>
    </location>
</feature>
<name>A0ACA9QHN8_9GLOM</name>
<sequence>MYSRLKNNILCVYYPNIATLYEFLTAHCGNQIELFQEEDQDDYIDLLKTSLINDAERSFSHYCYQLGTDTKEKFED</sequence>